<dbReference type="InterPro" id="IPR011990">
    <property type="entry name" value="TPR-like_helical_dom_sf"/>
</dbReference>
<feature type="compositionally biased region" description="Basic and acidic residues" evidence="4">
    <location>
        <begin position="1210"/>
        <end position="1230"/>
    </location>
</feature>
<accession>A0AA88VV75</accession>
<feature type="repeat" description="PPR" evidence="3">
    <location>
        <begin position="709"/>
        <end position="743"/>
    </location>
</feature>
<gene>
    <name evidence="6" type="ORF">RJ639_009991</name>
</gene>
<sequence>MSSNLCGRLHRIFRTTTTQTTTSRLKKATTISKPKKSKPIATVAATADSKPKPATATLPKAALPTTSKGGNPEALVEKFKKQTDKAHFRSRHRNYEAAVRSLAAAGEFSGIEDILEHQKKYDDVTDERFVVRLISLYGQAGMLDHARKLFDEMPQLNCKRTVMSFNALLSACVNSKKYDKIGELLHEIPEKLSITLDVVTYNTVIKAFCDADSPDSALAVIDQMEKDGLKPNLISFNTLLDAFYKKSRLSDADRVWEMMQSNGTVPDVRSYNPKLRALVADKRVSKAVELIEEMETKGVKPDAFSINALIKGFCRDENLEAAKRWYGELAKNDCGRNKLTNKVTLSLLLPFVCDKGDIDFAFKLCKEAIAQRSLVDAANMQRVVDLLVLGLKGEEAKELVKLGKEINGETNRRENEDGGSERIHGTVEKMKCKGYQKAWVKMQLGDVAGAEQTSSSLCRRVHCLFTTRTTKSPIKPFSAISEPSTSKSNSSTTISKPKTPKPTSPISSRDKKIRTLVKKFKKDSQNSSFRQHNHRSCETTVRRLAASRKFSCVEDILEHQKKFDDFADERFAVRLISLCGKAGMLDHARNLFDEMAQLNCERTVMSFNALLAAYVNCKKFEKIGELLREMREKLSIKLDIVSYNTIIKGFCGAGSVDSAFEVIHNMEKDDLEPNIISFNTLLNAFYSVGRSSDADKLWEMMESKHIVPNVRSYNPKLRALVADKRVLEAARLIEEMESKGLKPDTYSINALIKGFCREGNLEQAKSWYGKMVGDDCGPNKATFVSLIPLACDKGDIDFALELCEEAIARRCLVDMAKLQRVVDQLVLGLKTDEAKELLELGKENNFYLTPNTTDSSQGTRSPTPLLKRGDLRHRLTRKLFDTPNADLTREVHELKGVVTTLQKKLEAVAPTISTNQTHLDPSDLRLRLTSRSGYGRSHKSETDPSYQPRHVARSESYLRREKSIEDSTNSPPAVSDKIRGRRCAERKHCPRGRVHGPGRKVHPQGRTSRKPTSGPCPEEFTPPRDDSGYPLSKGIEKAKLPPNFRMPQCDLYDGSGDPGEHVYQFQTNMLLLQVSDAVMCRAFPTILRKAAHAWFKSLRPRSIHSFAQLSDLFQKHFVSSRTRRKNSASLLNVVQERNESLSRYLGRFNAATLEIDNLDESVKYTAFMCGLRPTTKFAFAVNKSPPGNMSGLLDKANKYIQAEEYLETHKEYRGDNGQGQEKRAREDSPRSGRGSKRSRRDERRPKEMFDMKNLTPLNARPSQILHEIKDKEILERPEKMRSAPSQRDRNLWCHYHNDHGHTTDKCESLKRAIEALIKRGHLRGYVNQRNEKREATPLVGREEVRENAGVINTISGGIAAEGSSGQGRKAYVREVLTTMGPSTKKQKKEPAQTISFSDDDVGDTRIPHDDPLVVTLRVGNFDVKRILVDNGSSAEVLFYEAFQRMNIPSDRLRKIDTPLYGFSNHPVVCEGIIALPVTVGAPPNQAKLMLDFVVVRVPSAYNAILGRTALNQLRAVVSTYHMKMKFPTENGVGEVKGDQAVARQCYMASCRNRANETLMIEDLRDETKVERGKPAEDLFDIELYPGNQEKTVRVGTGLSDDLKLKLVDLLRSYSDIFAWTASDMPGIDPEVITHN</sequence>
<feature type="compositionally biased region" description="Basic and acidic residues" evidence="4">
    <location>
        <begin position="952"/>
        <end position="965"/>
    </location>
</feature>
<comment type="similarity">
    <text evidence="1">Belongs to the PPR family. P subfamily.</text>
</comment>
<feature type="repeat" description="PPR" evidence="3">
    <location>
        <begin position="197"/>
        <end position="231"/>
    </location>
</feature>
<dbReference type="GO" id="GO:0010019">
    <property type="term" value="P:chloroplast-nucleus signaling pathway"/>
    <property type="evidence" value="ECO:0007669"/>
    <property type="project" value="TreeGrafter"/>
</dbReference>
<feature type="repeat" description="PPR" evidence="3">
    <location>
        <begin position="302"/>
        <end position="336"/>
    </location>
</feature>
<keyword evidence="7" id="KW-1185">Reference proteome</keyword>
<organism evidence="6 7">
    <name type="scientific">Escallonia herrerae</name>
    <dbReference type="NCBI Taxonomy" id="1293975"/>
    <lineage>
        <taxon>Eukaryota</taxon>
        <taxon>Viridiplantae</taxon>
        <taxon>Streptophyta</taxon>
        <taxon>Embryophyta</taxon>
        <taxon>Tracheophyta</taxon>
        <taxon>Spermatophyta</taxon>
        <taxon>Magnoliopsida</taxon>
        <taxon>eudicotyledons</taxon>
        <taxon>Gunneridae</taxon>
        <taxon>Pentapetalae</taxon>
        <taxon>asterids</taxon>
        <taxon>campanulids</taxon>
        <taxon>Escalloniales</taxon>
        <taxon>Escalloniaceae</taxon>
        <taxon>Escallonia</taxon>
    </lineage>
</organism>
<dbReference type="InterPro" id="IPR005162">
    <property type="entry name" value="Retrotrans_gag_dom"/>
</dbReference>
<feature type="compositionally biased region" description="Basic and acidic residues" evidence="4">
    <location>
        <begin position="976"/>
        <end position="987"/>
    </location>
</feature>
<dbReference type="Proteomes" id="UP001188597">
    <property type="component" value="Unassembled WGS sequence"/>
</dbReference>
<feature type="region of interest" description="Disordered" evidence="4">
    <location>
        <begin position="1210"/>
        <end position="1249"/>
    </location>
</feature>
<dbReference type="Gene3D" id="1.25.40.10">
    <property type="entry name" value="Tetratricopeptide repeat domain"/>
    <property type="match status" value="5"/>
</dbReference>
<dbReference type="PROSITE" id="PS51375">
    <property type="entry name" value="PPR"/>
    <property type="match status" value="11"/>
</dbReference>
<feature type="compositionally biased region" description="Low complexity" evidence="4">
    <location>
        <begin position="52"/>
        <end position="66"/>
    </location>
</feature>
<dbReference type="GO" id="GO:0031930">
    <property type="term" value="P:mitochondria-nucleus signaling pathway"/>
    <property type="evidence" value="ECO:0007669"/>
    <property type="project" value="TreeGrafter"/>
</dbReference>
<feature type="repeat" description="PPR" evidence="3">
    <location>
        <begin position="603"/>
        <end position="633"/>
    </location>
</feature>
<dbReference type="InterPro" id="IPR021109">
    <property type="entry name" value="Peptidase_aspartic_dom_sf"/>
</dbReference>
<evidence type="ECO:0000313" key="7">
    <source>
        <dbReference type="Proteomes" id="UP001188597"/>
    </source>
</evidence>
<feature type="region of interest" description="Disordered" evidence="4">
    <location>
        <begin position="1380"/>
        <end position="1401"/>
    </location>
</feature>
<dbReference type="Pfam" id="PF13812">
    <property type="entry name" value="PPR_3"/>
    <property type="match status" value="1"/>
</dbReference>
<feature type="repeat" description="PPR" evidence="3">
    <location>
        <begin position="232"/>
        <end position="266"/>
    </location>
</feature>
<evidence type="ECO:0000256" key="4">
    <source>
        <dbReference type="SAM" id="MobiDB-lite"/>
    </source>
</evidence>
<feature type="domain" description="Retrotransposon gag" evidence="5">
    <location>
        <begin position="1082"/>
        <end position="1173"/>
    </location>
</feature>
<feature type="repeat" description="PPR" evidence="3">
    <location>
        <begin position="267"/>
        <end position="301"/>
    </location>
</feature>
<dbReference type="GO" id="GO:0009507">
    <property type="term" value="C:chloroplast"/>
    <property type="evidence" value="ECO:0007669"/>
    <property type="project" value="TreeGrafter"/>
</dbReference>
<keyword evidence="2" id="KW-0677">Repeat</keyword>
<dbReference type="PANTHER" id="PTHR47936">
    <property type="entry name" value="PPR_LONG DOMAIN-CONTAINING PROTEIN"/>
    <property type="match status" value="1"/>
</dbReference>
<feature type="repeat" description="PPR" evidence="3">
    <location>
        <begin position="744"/>
        <end position="778"/>
    </location>
</feature>
<proteinExistence type="inferred from homology"/>
<evidence type="ECO:0000256" key="1">
    <source>
        <dbReference type="ARBA" id="ARBA00007626"/>
    </source>
</evidence>
<feature type="repeat" description="PPR" evidence="3">
    <location>
        <begin position="674"/>
        <end position="708"/>
    </location>
</feature>
<comment type="caution">
    <text evidence="6">The sequence shown here is derived from an EMBL/GenBank/DDBJ whole genome shotgun (WGS) entry which is preliminary data.</text>
</comment>
<dbReference type="Pfam" id="PF01535">
    <property type="entry name" value="PPR"/>
    <property type="match status" value="2"/>
</dbReference>
<evidence type="ECO:0000259" key="5">
    <source>
        <dbReference type="Pfam" id="PF03732"/>
    </source>
</evidence>
<dbReference type="Pfam" id="PF03732">
    <property type="entry name" value="Retrotrans_gag"/>
    <property type="match status" value="1"/>
</dbReference>
<protein>
    <recommendedName>
        <fullName evidence="5">Retrotransposon gag domain-containing protein</fullName>
    </recommendedName>
</protein>
<dbReference type="PANTHER" id="PTHR47936:SF5">
    <property type="entry name" value="PENTACOTRIPEPTIDE-REPEAT REGION OF PRORP DOMAIN-CONTAINING PROTEIN"/>
    <property type="match status" value="1"/>
</dbReference>
<feature type="region of interest" description="Disordered" evidence="4">
    <location>
        <begin position="46"/>
        <end position="71"/>
    </location>
</feature>
<feature type="compositionally biased region" description="Basic and acidic residues" evidence="4">
    <location>
        <begin position="1239"/>
        <end position="1249"/>
    </location>
</feature>
<evidence type="ECO:0000256" key="2">
    <source>
        <dbReference type="ARBA" id="ARBA00022737"/>
    </source>
</evidence>
<evidence type="ECO:0000313" key="6">
    <source>
        <dbReference type="EMBL" id="KAK3014678.1"/>
    </source>
</evidence>
<feature type="region of interest" description="Disordered" evidence="4">
    <location>
        <begin position="931"/>
        <end position="1037"/>
    </location>
</feature>
<dbReference type="CDD" id="cd00303">
    <property type="entry name" value="retropepsin_like"/>
    <property type="match status" value="1"/>
</dbReference>
<dbReference type="InterPro" id="IPR002885">
    <property type="entry name" value="PPR_rpt"/>
</dbReference>
<dbReference type="NCBIfam" id="TIGR00756">
    <property type="entry name" value="PPR"/>
    <property type="match status" value="10"/>
</dbReference>
<name>A0AA88VV75_9ASTE</name>
<feature type="repeat" description="PPR" evidence="3">
    <location>
        <begin position="639"/>
        <end position="673"/>
    </location>
</feature>
<reference evidence="6" key="1">
    <citation type="submission" date="2022-12" db="EMBL/GenBank/DDBJ databases">
        <title>Draft genome assemblies for two species of Escallonia (Escalloniales).</title>
        <authorList>
            <person name="Chanderbali A."/>
            <person name="Dervinis C."/>
            <person name="Anghel I."/>
            <person name="Soltis D."/>
            <person name="Soltis P."/>
            <person name="Zapata F."/>
        </authorList>
    </citation>
    <scope>NUCLEOTIDE SEQUENCE</scope>
    <source>
        <strain evidence="6">UCBG64.0493</strain>
        <tissue evidence="6">Leaf</tissue>
    </source>
</reference>
<dbReference type="Gene3D" id="2.40.70.10">
    <property type="entry name" value="Acid Proteases"/>
    <property type="match status" value="1"/>
</dbReference>
<feature type="compositionally biased region" description="Low complexity" evidence="4">
    <location>
        <begin position="480"/>
        <end position="497"/>
    </location>
</feature>
<feature type="repeat" description="PPR" evidence="3">
    <location>
        <begin position="126"/>
        <end position="160"/>
    </location>
</feature>
<dbReference type="Pfam" id="PF13041">
    <property type="entry name" value="PPR_2"/>
    <property type="match status" value="4"/>
</dbReference>
<evidence type="ECO:0000256" key="3">
    <source>
        <dbReference type="PROSITE-ProRule" id="PRU00708"/>
    </source>
</evidence>
<dbReference type="EMBL" id="JAVXUP010001201">
    <property type="protein sequence ID" value="KAK3014678.1"/>
    <property type="molecule type" value="Genomic_DNA"/>
</dbReference>
<feature type="compositionally biased region" description="Basic residues" evidence="4">
    <location>
        <begin position="988"/>
        <end position="1009"/>
    </location>
</feature>
<feature type="repeat" description="PPR" evidence="3">
    <location>
        <begin position="568"/>
        <end position="602"/>
    </location>
</feature>
<feature type="region of interest" description="Disordered" evidence="4">
    <location>
        <begin position="474"/>
        <end position="512"/>
    </location>
</feature>